<organism evidence="2 3">
    <name type="scientific">Acinetobacter modestus</name>
    <dbReference type="NCBI Taxonomy" id="1776740"/>
    <lineage>
        <taxon>Bacteria</taxon>
        <taxon>Pseudomonadati</taxon>
        <taxon>Pseudomonadota</taxon>
        <taxon>Gammaproteobacteria</taxon>
        <taxon>Moraxellales</taxon>
        <taxon>Moraxellaceae</taxon>
        <taxon>Acinetobacter</taxon>
    </lineage>
</organism>
<sequence>MNNQSTQKYIELGYLDLDDDVVFEYNYEAANCFGNSYTTWIQSGAAKHAYDDNILIWFPKFFKNEEWANYQMLDYKVIKERCLDISKIEDHLEKTRNGPQKRIIFASMEDKSISNKSIYRFLGLYELIPDGKIGETTWKRIATRVNTYSST</sequence>
<dbReference type="GeneID" id="92833734"/>
<feature type="domain" description="PvuRts1 I-like SET and RING associated" evidence="1">
    <location>
        <begin position="8"/>
        <end position="147"/>
    </location>
</feature>
<dbReference type="InterPro" id="IPR040674">
    <property type="entry name" value="PvuRts1I-like_SRA"/>
</dbReference>
<gene>
    <name evidence="2" type="ORF">F992_00298</name>
</gene>
<accession>A0ABN0JSC9</accession>
<comment type="caution">
    <text evidence="2">The sequence shown here is derived from an EMBL/GenBank/DDBJ whole genome shotgun (WGS) entry which is preliminary data.</text>
</comment>
<keyword evidence="3" id="KW-1185">Reference proteome</keyword>
<evidence type="ECO:0000313" key="3">
    <source>
        <dbReference type="Proteomes" id="UP000013190"/>
    </source>
</evidence>
<dbReference type="EMBL" id="APOJ01000015">
    <property type="protein sequence ID" value="ENU28190.1"/>
    <property type="molecule type" value="Genomic_DNA"/>
</dbReference>
<reference evidence="2 3" key="2">
    <citation type="journal article" date="2016" name="Int. J. Syst. Evol. Microbiol.">
        <title>Taxonomy of haemolytic and/or proteolytic strains of the genus Acinetobacter with the proposal of Acinetobacter courvalinii sp. nov. (genomic species 14 sensu Bouvet &amp; Jeanjean), Acinetobacter dispersus sp. nov. (genomic species 17), Acinetobacter modestus sp. nov., Acinetobacter proteolyticus sp. nov. and Acinetobacter vivianii sp. nov.</title>
        <authorList>
            <person name="Nemec A."/>
            <person name="Radolfova-Krizova L."/>
            <person name="Maixnerova M."/>
            <person name="Vrestiakova E."/>
            <person name="Jezek P."/>
            <person name="Sedo O."/>
        </authorList>
    </citation>
    <scope>NUCLEOTIDE SEQUENCE [LARGE SCALE GENOMIC DNA]</scope>
    <source>
        <strain evidence="2 3">NIPH 236</strain>
    </source>
</reference>
<evidence type="ECO:0000313" key="2">
    <source>
        <dbReference type="EMBL" id="ENU28190.1"/>
    </source>
</evidence>
<dbReference type="RefSeq" id="WP_004659041.1">
    <property type="nucleotide sequence ID" value="NZ_BMDV01000005.1"/>
</dbReference>
<protein>
    <recommendedName>
        <fullName evidence="1">PvuRts1 I-like SET and RING associated domain-containing protein</fullName>
    </recommendedName>
</protein>
<reference evidence="3" key="1">
    <citation type="submission" date="2013-02" db="EMBL/GenBank/DDBJ databases">
        <title>The Genome Sequence of Acinetobacter sp. NIPH 236.</title>
        <authorList>
            <consortium name="The Broad Institute Genome Sequencing Platform"/>
            <consortium name="The Broad Institute Genome Sequencing Center for Infectious Disease"/>
            <person name="Cerqueira G."/>
            <person name="Feldgarden M."/>
            <person name="Courvalin P."/>
            <person name="Perichon B."/>
            <person name="Grillot-Courvalin C."/>
            <person name="Clermont D."/>
            <person name="Rocha E."/>
            <person name="Yoon E.-J."/>
            <person name="Nemec A."/>
            <person name="Walker B."/>
            <person name="Young S.K."/>
            <person name="Zeng Q."/>
            <person name="Gargeya S."/>
            <person name="Fitzgerald M."/>
            <person name="Haas B."/>
            <person name="Abouelleil A."/>
            <person name="Alvarado L."/>
            <person name="Arachchi H.M."/>
            <person name="Berlin A.M."/>
            <person name="Chapman S.B."/>
            <person name="Dewar J."/>
            <person name="Goldberg J."/>
            <person name="Griggs A."/>
            <person name="Gujja S."/>
            <person name="Hansen M."/>
            <person name="Howarth C."/>
            <person name="Imamovic A."/>
            <person name="Larimer J."/>
            <person name="McCowan C."/>
            <person name="Murphy C."/>
            <person name="Neiman D."/>
            <person name="Pearson M."/>
            <person name="Priest M."/>
            <person name="Roberts A."/>
            <person name="Saif S."/>
            <person name="Shea T."/>
            <person name="Sisk P."/>
            <person name="Sykes S."/>
            <person name="Wortman J."/>
            <person name="Nusbaum C."/>
            <person name="Birren B."/>
        </authorList>
    </citation>
    <scope>NUCLEOTIDE SEQUENCE [LARGE SCALE GENOMIC DNA]</scope>
    <source>
        <strain evidence="3">NIPH 236</strain>
    </source>
</reference>
<proteinExistence type="predicted"/>
<name>A0ABN0JSC9_9GAMM</name>
<dbReference type="Pfam" id="PF18491">
    <property type="entry name" value="SRA"/>
    <property type="match status" value="1"/>
</dbReference>
<evidence type="ECO:0000259" key="1">
    <source>
        <dbReference type="Pfam" id="PF18491"/>
    </source>
</evidence>
<dbReference type="Proteomes" id="UP000013190">
    <property type="component" value="Unassembled WGS sequence"/>
</dbReference>